<dbReference type="EMBL" id="BAAAKV010000010">
    <property type="protein sequence ID" value="GAA1160452.1"/>
    <property type="molecule type" value="Genomic_DNA"/>
</dbReference>
<protein>
    <recommendedName>
        <fullName evidence="4">Carbohydrate kinase PfkB domain-containing protein</fullName>
    </recommendedName>
</protein>
<evidence type="ECO:0000256" key="1">
    <source>
        <dbReference type="ARBA" id="ARBA00010688"/>
    </source>
</evidence>
<evidence type="ECO:0000256" key="2">
    <source>
        <dbReference type="ARBA" id="ARBA00022679"/>
    </source>
</evidence>
<gene>
    <name evidence="5" type="ORF">GCM10009654_15930</name>
</gene>
<dbReference type="Pfam" id="PF00294">
    <property type="entry name" value="PfkB"/>
    <property type="match status" value="1"/>
</dbReference>
<dbReference type="SUPFAM" id="SSF53613">
    <property type="entry name" value="Ribokinase-like"/>
    <property type="match status" value="1"/>
</dbReference>
<sequence length="322" mass="33088">MPPTYDLLVIGDANPDVVLGPLDTPPGAALAFGQREQLVDTGLLTLGGSAAIMACGAARLGLRVAFAGRVGDDEAGRFIVAALNDRGVDTHALRVDPDRPTPLTVVLTRPDGDRAILTAPGTLPATGPDDVPEALLTGSRHVHAASYFLLPRLADALPRLLRTAREHGATTSLDTNDDPSGEWAPGRLDAVLAVTDVLLPNAQEARALAPGAQSLDEAARQLAARGPLVVVKDGADGALAHDGRTVLRTRGVPARPLDTVGAGDSFDAGFVAARLRGLSTIEALEIAAACGALSTRAHGGTPAQPTWDEATEALVRNGKNPS</sequence>
<dbReference type="InterPro" id="IPR029056">
    <property type="entry name" value="Ribokinase-like"/>
</dbReference>
<keyword evidence="2" id="KW-0808">Transferase</keyword>
<evidence type="ECO:0000313" key="5">
    <source>
        <dbReference type="EMBL" id="GAA1160452.1"/>
    </source>
</evidence>
<dbReference type="InterPro" id="IPR002173">
    <property type="entry name" value="Carboh/pur_kinase_PfkB_CS"/>
</dbReference>
<organism evidence="5 6">
    <name type="scientific">Streptomyces hebeiensis</name>
    <dbReference type="NCBI Taxonomy" id="229486"/>
    <lineage>
        <taxon>Bacteria</taxon>
        <taxon>Bacillati</taxon>
        <taxon>Actinomycetota</taxon>
        <taxon>Actinomycetes</taxon>
        <taxon>Kitasatosporales</taxon>
        <taxon>Streptomycetaceae</taxon>
        <taxon>Streptomyces</taxon>
    </lineage>
</organism>
<proteinExistence type="inferred from homology"/>
<dbReference type="CDD" id="cd01166">
    <property type="entry name" value="KdgK"/>
    <property type="match status" value="1"/>
</dbReference>
<dbReference type="Proteomes" id="UP001501371">
    <property type="component" value="Unassembled WGS sequence"/>
</dbReference>
<name>A0ABN1UNY6_9ACTN</name>
<dbReference type="InterPro" id="IPR050306">
    <property type="entry name" value="PfkB_Carbo_kinase"/>
</dbReference>
<keyword evidence="6" id="KW-1185">Reference proteome</keyword>
<reference evidence="5 6" key="1">
    <citation type="journal article" date="2019" name="Int. J. Syst. Evol. Microbiol.">
        <title>The Global Catalogue of Microorganisms (GCM) 10K type strain sequencing project: providing services to taxonomists for standard genome sequencing and annotation.</title>
        <authorList>
            <consortium name="The Broad Institute Genomics Platform"/>
            <consortium name="The Broad Institute Genome Sequencing Center for Infectious Disease"/>
            <person name="Wu L."/>
            <person name="Ma J."/>
        </authorList>
    </citation>
    <scope>NUCLEOTIDE SEQUENCE [LARGE SCALE GENOMIC DNA]</scope>
    <source>
        <strain evidence="5 6">JCM 12696</strain>
    </source>
</reference>
<dbReference type="PROSITE" id="PS00584">
    <property type="entry name" value="PFKB_KINASES_2"/>
    <property type="match status" value="1"/>
</dbReference>
<comment type="caution">
    <text evidence="5">The sequence shown here is derived from an EMBL/GenBank/DDBJ whole genome shotgun (WGS) entry which is preliminary data.</text>
</comment>
<accession>A0ABN1UNY6</accession>
<dbReference type="RefSeq" id="WP_344272172.1">
    <property type="nucleotide sequence ID" value="NZ_BAAAKV010000010.1"/>
</dbReference>
<feature type="domain" description="Carbohydrate kinase PfkB" evidence="4">
    <location>
        <begin position="32"/>
        <end position="306"/>
    </location>
</feature>
<evidence type="ECO:0000313" key="6">
    <source>
        <dbReference type="Proteomes" id="UP001501371"/>
    </source>
</evidence>
<dbReference type="Gene3D" id="3.40.1190.20">
    <property type="match status" value="1"/>
</dbReference>
<comment type="similarity">
    <text evidence="1">Belongs to the carbohydrate kinase PfkB family.</text>
</comment>
<dbReference type="InterPro" id="IPR011611">
    <property type="entry name" value="PfkB_dom"/>
</dbReference>
<dbReference type="PANTHER" id="PTHR43085">
    <property type="entry name" value="HEXOKINASE FAMILY MEMBER"/>
    <property type="match status" value="1"/>
</dbReference>
<evidence type="ECO:0000256" key="3">
    <source>
        <dbReference type="ARBA" id="ARBA00022777"/>
    </source>
</evidence>
<evidence type="ECO:0000259" key="4">
    <source>
        <dbReference type="Pfam" id="PF00294"/>
    </source>
</evidence>
<keyword evidence="3" id="KW-0418">Kinase</keyword>
<dbReference type="PANTHER" id="PTHR43085:SF57">
    <property type="entry name" value="CARBOHYDRATE KINASE PFKB DOMAIN-CONTAINING PROTEIN"/>
    <property type="match status" value="1"/>
</dbReference>